<reference evidence="1 2" key="1">
    <citation type="journal article" date="2016" name="Nat. Commun.">
        <title>Thousands of microbial genomes shed light on interconnected biogeochemical processes in an aquifer system.</title>
        <authorList>
            <person name="Anantharaman K."/>
            <person name="Brown C.T."/>
            <person name="Hug L.A."/>
            <person name="Sharon I."/>
            <person name="Castelle C.J."/>
            <person name="Probst A.J."/>
            <person name="Thomas B.C."/>
            <person name="Singh A."/>
            <person name="Wilkins M.J."/>
            <person name="Karaoz U."/>
            <person name="Brodie E.L."/>
            <person name="Williams K.H."/>
            <person name="Hubbard S.S."/>
            <person name="Banfield J.F."/>
        </authorList>
    </citation>
    <scope>NUCLEOTIDE SEQUENCE [LARGE SCALE GENOMIC DNA]</scope>
</reference>
<evidence type="ECO:0000313" key="2">
    <source>
        <dbReference type="Proteomes" id="UP000179233"/>
    </source>
</evidence>
<dbReference type="AlphaFoldDB" id="A0A1G1VS46"/>
<dbReference type="Proteomes" id="UP000179233">
    <property type="component" value="Unassembled WGS sequence"/>
</dbReference>
<evidence type="ECO:0000313" key="1">
    <source>
        <dbReference type="EMBL" id="OGY18231.1"/>
    </source>
</evidence>
<protein>
    <submittedName>
        <fullName evidence="1">Uncharacterized protein</fullName>
    </submittedName>
</protein>
<organism evidence="1 2">
    <name type="scientific">Candidatus Chisholmbacteria bacterium RIFCSPHIGHO2_01_FULL_52_32</name>
    <dbReference type="NCBI Taxonomy" id="1797591"/>
    <lineage>
        <taxon>Bacteria</taxon>
        <taxon>Candidatus Chisholmiibacteriota</taxon>
    </lineage>
</organism>
<gene>
    <name evidence="1" type="ORF">A2786_01795</name>
</gene>
<sequence length="280" mass="31159">MRPDFEQYRNAGERLIPCCPPLLSGIGKVYVATENERKLTAVRDLLGKYPILRGTEFLVPEPHKLTGEEPPWENAVLVSRDKVENVVSQLHGKFGPKTAVFGSDIVVWFNGKPYQNLSRLGHLSEDELIVEVRQLQEVFSTEAEVRWDVATSVSRPEVQVTLADRHTARFSPVPAAEIADAFWGDISGVLGRNSRIQLLERFPDHVIEVESIPFVQIADRDGVFRSGSEWMCGEGQAIGSWEYLCEIQAQVVGGLPVNGRLNDLLNVSPNSSANGGWRLL</sequence>
<accession>A0A1G1VS46</accession>
<name>A0A1G1VS46_9BACT</name>
<comment type="caution">
    <text evidence="1">The sequence shown here is derived from an EMBL/GenBank/DDBJ whole genome shotgun (WGS) entry which is preliminary data.</text>
</comment>
<dbReference type="EMBL" id="MHCJ01000003">
    <property type="protein sequence ID" value="OGY18231.1"/>
    <property type="molecule type" value="Genomic_DNA"/>
</dbReference>
<proteinExistence type="predicted"/>